<dbReference type="SUPFAM" id="SSF101148">
    <property type="entry name" value="Plant invertase/pectin methylesterase inhibitor"/>
    <property type="match status" value="1"/>
</dbReference>
<reference evidence="1 2" key="1">
    <citation type="submission" date="2018-10" db="EMBL/GenBank/DDBJ databases">
        <title>A high-quality apple genome assembly.</title>
        <authorList>
            <person name="Hu J."/>
        </authorList>
    </citation>
    <scope>NUCLEOTIDE SEQUENCE [LARGE SCALE GENOMIC DNA]</scope>
    <source>
        <strain evidence="2">cv. HFTH1</strain>
        <tissue evidence="1">Young leaf</tissue>
    </source>
</reference>
<protein>
    <recommendedName>
        <fullName evidence="3">Pectinesterase inhibitor domain-containing protein</fullName>
    </recommendedName>
</protein>
<evidence type="ECO:0000313" key="1">
    <source>
        <dbReference type="EMBL" id="RXH84072.1"/>
    </source>
</evidence>
<proteinExistence type="predicted"/>
<gene>
    <name evidence="1" type="ORF">DVH24_026971</name>
</gene>
<dbReference type="STRING" id="3750.A0A498IQ31"/>
<keyword evidence="2" id="KW-1185">Reference proteome</keyword>
<dbReference type="InterPro" id="IPR035513">
    <property type="entry name" value="Invertase/methylesterase_inhib"/>
</dbReference>
<dbReference type="EMBL" id="RDQH01000337">
    <property type="protein sequence ID" value="RXH84072.1"/>
    <property type="molecule type" value="Genomic_DNA"/>
</dbReference>
<comment type="caution">
    <text evidence="1">The sequence shown here is derived from an EMBL/GenBank/DDBJ whole genome shotgun (WGS) entry which is preliminary data.</text>
</comment>
<sequence length="182" mass="19949">MILPLLYKSINISHSNCLSSCLSSNQPLQQTGSLLPNGCQSDRTNMQPNTISRSLRLYSSIRPSKRRSRCQRFRHHMVDALKPKALDVLDKALVLVVKEPGNQPAKACANTYQEVLGTDIPQANEDFPKGESKIAALAMINVVQKSDSCESGFPGGSPFKYKSKVVHDFAYVASAIAKLINS</sequence>
<dbReference type="AlphaFoldDB" id="A0A498IQ31"/>
<dbReference type="Gene3D" id="1.20.140.40">
    <property type="entry name" value="Invertase/pectin methylesterase inhibitor family protein"/>
    <property type="match status" value="1"/>
</dbReference>
<organism evidence="1 2">
    <name type="scientific">Malus domestica</name>
    <name type="common">Apple</name>
    <name type="synonym">Pyrus malus</name>
    <dbReference type="NCBI Taxonomy" id="3750"/>
    <lineage>
        <taxon>Eukaryota</taxon>
        <taxon>Viridiplantae</taxon>
        <taxon>Streptophyta</taxon>
        <taxon>Embryophyta</taxon>
        <taxon>Tracheophyta</taxon>
        <taxon>Spermatophyta</taxon>
        <taxon>Magnoliopsida</taxon>
        <taxon>eudicotyledons</taxon>
        <taxon>Gunneridae</taxon>
        <taxon>Pentapetalae</taxon>
        <taxon>rosids</taxon>
        <taxon>fabids</taxon>
        <taxon>Rosales</taxon>
        <taxon>Rosaceae</taxon>
        <taxon>Amygdaloideae</taxon>
        <taxon>Maleae</taxon>
        <taxon>Malus</taxon>
    </lineage>
</organism>
<evidence type="ECO:0008006" key="3">
    <source>
        <dbReference type="Google" id="ProtNLM"/>
    </source>
</evidence>
<accession>A0A498IQ31</accession>
<evidence type="ECO:0000313" key="2">
    <source>
        <dbReference type="Proteomes" id="UP000290289"/>
    </source>
</evidence>
<dbReference type="Proteomes" id="UP000290289">
    <property type="component" value="Chromosome 11"/>
</dbReference>
<name>A0A498IQ31_MALDO</name>